<keyword evidence="3" id="KW-1185">Reference proteome</keyword>
<reference evidence="3" key="1">
    <citation type="journal article" date="2002" name="Science">
        <title>The draft genome of Ciona intestinalis: insights into chordate and vertebrate origins.</title>
        <authorList>
            <person name="Dehal P."/>
            <person name="Satou Y."/>
            <person name="Campbell R.K."/>
            <person name="Chapman J."/>
            <person name="Degnan B."/>
            <person name="De Tomaso A."/>
            <person name="Davidson B."/>
            <person name="Di Gregorio A."/>
            <person name="Gelpke M."/>
            <person name="Goodstein D.M."/>
            <person name="Harafuji N."/>
            <person name="Hastings K.E."/>
            <person name="Ho I."/>
            <person name="Hotta K."/>
            <person name="Huang W."/>
            <person name="Kawashima T."/>
            <person name="Lemaire P."/>
            <person name="Martinez D."/>
            <person name="Meinertzhagen I.A."/>
            <person name="Necula S."/>
            <person name="Nonaka M."/>
            <person name="Putnam N."/>
            <person name="Rash S."/>
            <person name="Saiga H."/>
            <person name="Satake M."/>
            <person name="Terry A."/>
            <person name="Yamada L."/>
            <person name="Wang H.G."/>
            <person name="Awazu S."/>
            <person name="Azumi K."/>
            <person name="Boore J."/>
            <person name="Branno M."/>
            <person name="Chin-Bow S."/>
            <person name="DeSantis R."/>
            <person name="Doyle S."/>
            <person name="Francino P."/>
            <person name="Keys D.N."/>
            <person name="Haga S."/>
            <person name="Hayashi H."/>
            <person name="Hino K."/>
            <person name="Imai K.S."/>
            <person name="Inaba K."/>
            <person name="Kano S."/>
            <person name="Kobayashi K."/>
            <person name="Kobayashi M."/>
            <person name="Lee B.I."/>
            <person name="Makabe K.W."/>
            <person name="Manohar C."/>
            <person name="Matassi G."/>
            <person name="Medina M."/>
            <person name="Mochizuki Y."/>
            <person name="Mount S."/>
            <person name="Morishita T."/>
            <person name="Miura S."/>
            <person name="Nakayama A."/>
            <person name="Nishizaka S."/>
            <person name="Nomoto H."/>
            <person name="Ohta F."/>
            <person name="Oishi K."/>
            <person name="Rigoutsos I."/>
            <person name="Sano M."/>
            <person name="Sasaki A."/>
            <person name="Sasakura Y."/>
            <person name="Shoguchi E."/>
            <person name="Shin-i T."/>
            <person name="Spagnuolo A."/>
            <person name="Stainier D."/>
            <person name="Suzuki M.M."/>
            <person name="Tassy O."/>
            <person name="Takatori N."/>
            <person name="Tokuoka M."/>
            <person name="Yagi K."/>
            <person name="Yoshizaki F."/>
            <person name="Wada S."/>
            <person name="Zhang C."/>
            <person name="Hyatt P.D."/>
            <person name="Larimer F."/>
            <person name="Detter C."/>
            <person name="Doggett N."/>
            <person name="Glavina T."/>
            <person name="Hawkins T."/>
            <person name="Richardson P."/>
            <person name="Lucas S."/>
            <person name="Kohara Y."/>
            <person name="Levine M."/>
            <person name="Satoh N."/>
            <person name="Rokhsar D.S."/>
        </authorList>
    </citation>
    <scope>NUCLEOTIDE SEQUENCE [LARGE SCALE GENOMIC DNA]</scope>
</reference>
<sequence>MLNSQTSRGLVYDYTAWGNRTKDLYKDKLNMTYLHHHDNDAHAHSGKINNERKTFASGINLISPFQSATAFIKTAVKFNSSSNGRESENLNEESFQKSPESNPECAKGNGLMGTVKPEILITPDDAMVRDVTHGGLADMWKRQRRIFSVVEELSTKNLEPREWRRTLSDSDVDKKP</sequence>
<reference evidence="2" key="2">
    <citation type="submission" date="2025-08" db="UniProtKB">
        <authorList>
            <consortium name="Ensembl"/>
        </authorList>
    </citation>
    <scope>IDENTIFICATION</scope>
</reference>
<dbReference type="InParanoid" id="F7BAP8"/>
<proteinExistence type="predicted"/>
<dbReference type="HOGENOM" id="CLU_1524592_0_0_1"/>
<evidence type="ECO:0000313" key="3">
    <source>
        <dbReference type="Proteomes" id="UP000008144"/>
    </source>
</evidence>
<protein>
    <submittedName>
        <fullName evidence="2">Uncharacterized protein</fullName>
    </submittedName>
</protein>
<feature type="region of interest" description="Disordered" evidence="1">
    <location>
        <begin position="81"/>
        <end position="109"/>
    </location>
</feature>
<evidence type="ECO:0000256" key="1">
    <source>
        <dbReference type="SAM" id="MobiDB-lite"/>
    </source>
</evidence>
<feature type="compositionally biased region" description="Polar residues" evidence="1">
    <location>
        <begin position="92"/>
        <end position="101"/>
    </location>
</feature>
<reference evidence="2" key="3">
    <citation type="submission" date="2025-09" db="UniProtKB">
        <authorList>
            <consortium name="Ensembl"/>
        </authorList>
    </citation>
    <scope>IDENTIFICATION</scope>
</reference>
<dbReference type="Ensembl" id="ENSCINT00000013700.3">
    <property type="protein sequence ID" value="ENSCINP00000013700.3"/>
    <property type="gene ID" value="ENSCING00000006675.3"/>
</dbReference>
<accession>F7BAP8</accession>
<name>F7BAP8_CIOIN</name>
<evidence type="ECO:0000313" key="2">
    <source>
        <dbReference type="Ensembl" id="ENSCINP00000013700.3"/>
    </source>
</evidence>
<dbReference type="Proteomes" id="UP000008144">
    <property type="component" value="Unassembled WGS sequence"/>
</dbReference>
<organism evidence="2 3">
    <name type="scientific">Ciona intestinalis</name>
    <name type="common">Transparent sea squirt</name>
    <name type="synonym">Ascidia intestinalis</name>
    <dbReference type="NCBI Taxonomy" id="7719"/>
    <lineage>
        <taxon>Eukaryota</taxon>
        <taxon>Metazoa</taxon>
        <taxon>Chordata</taxon>
        <taxon>Tunicata</taxon>
        <taxon>Ascidiacea</taxon>
        <taxon>Phlebobranchia</taxon>
        <taxon>Cionidae</taxon>
        <taxon>Ciona</taxon>
    </lineage>
</organism>
<dbReference type="AlphaFoldDB" id="F7BAP8"/>